<dbReference type="PROSITE" id="PS50001">
    <property type="entry name" value="SH2"/>
    <property type="match status" value="1"/>
</dbReference>
<evidence type="ECO:0000256" key="1">
    <source>
        <dbReference type="ARBA" id="ARBA00022443"/>
    </source>
</evidence>
<dbReference type="InterPro" id="IPR036860">
    <property type="entry name" value="SH2_dom_sf"/>
</dbReference>
<dbReference type="PANTHER" id="PTHR19969:SF5">
    <property type="entry name" value="CRK-LIKE PROTEIN"/>
    <property type="match status" value="1"/>
</dbReference>
<dbReference type="PANTHER" id="PTHR19969">
    <property type="entry name" value="SH2-SH3 ADAPTOR PROTEIN-RELATED"/>
    <property type="match status" value="1"/>
</dbReference>
<keyword evidence="1 4" id="KW-0728">SH3 domain</keyword>
<dbReference type="GO" id="GO:0030971">
    <property type="term" value="F:receptor tyrosine kinase binding"/>
    <property type="evidence" value="ECO:0007669"/>
    <property type="project" value="TreeGrafter"/>
</dbReference>
<dbReference type="GO" id="GO:0035591">
    <property type="term" value="F:signaling adaptor activity"/>
    <property type="evidence" value="ECO:0007669"/>
    <property type="project" value="TreeGrafter"/>
</dbReference>
<evidence type="ECO:0000256" key="3">
    <source>
        <dbReference type="PROSITE-ProRule" id="PRU00191"/>
    </source>
</evidence>
<dbReference type="SMART" id="SM00326">
    <property type="entry name" value="SH3"/>
    <property type="match status" value="2"/>
</dbReference>
<dbReference type="SUPFAM" id="SSF50044">
    <property type="entry name" value="SH3-domain"/>
    <property type="match status" value="2"/>
</dbReference>
<keyword evidence="9" id="KW-1185">Reference proteome</keyword>
<dbReference type="PRINTS" id="PR00401">
    <property type="entry name" value="SH2DOMAIN"/>
</dbReference>
<dbReference type="GO" id="GO:0005737">
    <property type="term" value="C:cytoplasm"/>
    <property type="evidence" value="ECO:0007669"/>
    <property type="project" value="TreeGrafter"/>
</dbReference>
<dbReference type="InterPro" id="IPR000980">
    <property type="entry name" value="SH2"/>
</dbReference>
<dbReference type="SMART" id="SM00252">
    <property type="entry name" value="SH2"/>
    <property type="match status" value="1"/>
</dbReference>
<dbReference type="PRINTS" id="PR00452">
    <property type="entry name" value="SH3DOMAIN"/>
</dbReference>
<dbReference type="Gene3D" id="3.30.505.10">
    <property type="entry name" value="SH2 domain"/>
    <property type="match status" value="1"/>
</dbReference>
<feature type="domain" description="SH3" evidence="7">
    <location>
        <begin position="223"/>
        <end position="286"/>
    </location>
</feature>
<gene>
    <name evidence="8" type="ORF">DdX_03299</name>
</gene>
<reference evidence="8" key="1">
    <citation type="submission" date="2022-01" db="EMBL/GenBank/DDBJ databases">
        <title>Genome Sequence Resource for Two Populations of Ditylenchus destructor, the Migratory Endoparasitic Phytonematode.</title>
        <authorList>
            <person name="Zhang H."/>
            <person name="Lin R."/>
            <person name="Xie B."/>
        </authorList>
    </citation>
    <scope>NUCLEOTIDE SEQUENCE</scope>
    <source>
        <strain evidence="8">BazhouSP</strain>
    </source>
</reference>
<keyword evidence="2 3" id="KW-0727">SH2 domain</keyword>
<evidence type="ECO:0000256" key="4">
    <source>
        <dbReference type="PROSITE-ProRule" id="PRU00192"/>
    </source>
</evidence>
<evidence type="ECO:0000313" key="8">
    <source>
        <dbReference type="EMBL" id="KAI1726577.1"/>
    </source>
</evidence>
<comment type="caution">
    <text evidence="8">The sequence shown here is derived from an EMBL/GenBank/DDBJ whole genome shotgun (WGS) entry which is preliminary data.</text>
</comment>
<name>A0AAD4NJ28_9BILA</name>
<dbReference type="AlphaFoldDB" id="A0AAD4NJ28"/>
<dbReference type="InterPro" id="IPR001452">
    <property type="entry name" value="SH3_domain"/>
</dbReference>
<dbReference type="Gene3D" id="2.30.30.40">
    <property type="entry name" value="SH3 Domains"/>
    <property type="match status" value="2"/>
</dbReference>
<sequence>MTNDIAAHDPYDWESFFFGALERDEAEKILGPCPVGSFLLRESVSRPGGYSLSIRESDEGDHQFYHYFIEKKESDEGKIVFHMCGRTFVHIPAMITYYQMHVLAKSCLKQPVPKPALCRVICRYKFDGERVSDLPFERGEVLEIVGKPEEGWWMARNSLKNTGLIPVPYVKIYEEGDDLSLNDPSTNSSSGASSLGKRFSATSFASERSNKRSSEPELPRTPQVPAWVRVVADRYPNIYDLEALTLKEGQIIYLMEVLPTGMCRGIATRGGRIGLFPFSYIEFTNTSLEAGPWNPEESASKLYSPT</sequence>
<organism evidence="8 9">
    <name type="scientific">Ditylenchus destructor</name>
    <dbReference type="NCBI Taxonomy" id="166010"/>
    <lineage>
        <taxon>Eukaryota</taxon>
        <taxon>Metazoa</taxon>
        <taxon>Ecdysozoa</taxon>
        <taxon>Nematoda</taxon>
        <taxon>Chromadorea</taxon>
        <taxon>Rhabditida</taxon>
        <taxon>Tylenchina</taxon>
        <taxon>Tylenchomorpha</taxon>
        <taxon>Sphaerularioidea</taxon>
        <taxon>Anguinidae</taxon>
        <taxon>Anguininae</taxon>
        <taxon>Ditylenchus</taxon>
    </lineage>
</organism>
<dbReference type="Pfam" id="PF00018">
    <property type="entry name" value="SH3_1"/>
    <property type="match status" value="1"/>
</dbReference>
<accession>A0AAD4NJ28</accession>
<dbReference type="InterPro" id="IPR036028">
    <property type="entry name" value="SH3-like_dom_sf"/>
</dbReference>
<dbReference type="SUPFAM" id="SSF55550">
    <property type="entry name" value="SH2 domain"/>
    <property type="match status" value="1"/>
</dbReference>
<feature type="domain" description="SH2" evidence="6">
    <location>
        <begin position="16"/>
        <end position="112"/>
    </location>
</feature>
<proteinExistence type="predicted"/>
<dbReference type="GO" id="GO:0016477">
    <property type="term" value="P:cell migration"/>
    <property type="evidence" value="ECO:0007669"/>
    <property type="project" value="TreeGrafter"/>
</dbReference>
<protein>
    <submittedName>
        <fullName evidence="8">SH3 domain-containing protein</fullName>
    </submittedName>
</protein>
<evidence type="ECO:0000313" key="9">
    <source>
        <dbReference type="Proteomes" id="UP001201812"/>
    </source>
</evidence>
<evidence type="ECO:0000259" key="6">
    <source>
        <dbReference type="PROSITE" id="PS50001"/>
    </source>
</evidence>
<dbReference type="Pfam" id="PF07653">
    <property type="entry name" value="SH3_2"/>
    <property type="match status" value="1"/>
</dbReference>
<evidence type="ECO:0000259" key="7">
    <source>
        <dbReference type="PROSITE" id="PS50002"/>
    </source>
</evidence>
<evidence type="ECO:0000256" key="2">
    <source>
        <dbReference type="ARBA" id="ARBA00022999"/>
    </source>
</evidence>
<dbReference type="CDD" id="cd00173">
    <property type="entry name" value="SH2"/>
    <property type="match status" value="1"/>
</dbReference>
<dbReference type="PROSITE" id="PS50002">
    <property type="entry name" value="SH3"/>
    <property type="match status" value="2"/>
</dbReference>
<evidence type="ECO:0000256" key="5">
    <source>
        <dbReference type="SAM" id="MobiDB-lite"/>
    </source>
</evidence>
<feature type="domain" description="SH3" evidence="7">
    <location>
        <begin position="113"/>
        <end position="175"/>
    </location>
</feature>
<dbReference type="GO" id="GO:0007167">
    <property type="term" value="P:enzyme-linked receptor protein signaling pathway"/>
    <property type="evidence" value="ECO:0007669"/>
    <property type="project" value="TreeGrafter"/>
</dbReference>
<feature type="region of interest" description="Disordered" evidence="5">
    <location>
        <begin position="201"/>
        <end position="220"/>
    </location>
</feature>
<dbReference type="Proteomes" id="UP001201812">
    <property type="component" value="Unassembled WGS sequence"/>
</dbReference>
<dbReference type="InterPro" id="IPR051184">
    <property type="entry name" value="Tyrosine-phos_adapter"/>
</dbReference>
<dbReference type="EMBL" id="JAKKPZ010000002">
    <property type="protein sequence ID" value="KAI1726577.1"/>
    <property type="molecule type" value="Genomic_DNA"/>
</dbReference>
<dbReference type="Pfam" id="PF00017">
    <property type="entry name" value="SH2"/>
    <property type="match status" value="1"/>
</dbReference>
<feature type="compositionally biased region" description="Basic and acidic residues" evidence="5">
    <location>
        <begin position="208"/>
        <end position="218"/>
    </location>
</feature>